<evidence type="ECO:0000313" key="2">
    <source>
        <dbReference type="EMBL" id="CAD9535126.1"/>
    </source>
</evidence>
<dbReference type="EMBL" id="HBGQ01096601">
    <property type="protein sequence ID" value="CAD9535126.1"/>
    <property type="molecule type" value="Transcribed_RNA"/>
</dbReference>
<gene>
    <name evidence="2" type="ORF">AAND1436_LOCUS46139</name>
</gene>
<accession>A0A7S2J1I5</accession>
<protein>
    <submittedName>
        <fullName evidence="2">Uncharacterized protein</fullName>
    </submittedName>
</protein>
<sequence length="156" mass="16452">MSPAHLAVLDNSSRNFTAVVAKAASSVVAMTATAHQVQRSTFSPGYAWQIATLWSCIVARGVLSGSVLKQLDSIAKGLIDVTAIVLCTVIQIGVEGSESADGTVLGIQLLLLLSIVSYVVARANPPKDALKAKKNFDRPVLELRDLSGPRESPKVL</sequence>
<reference evidence="2" key="1">
    <citation type="submission" date="2021-01" db="EMBL/GenBank/DDBJ databases">
        <authorList>
            <person name="Corre E."/>
            <person name="Pelletier E."/>
            <person name="Niang G."/>
            <person name="Scheremetjew M."/>
            <person name="Finn R."/>
            <person name="Kale V."/>
            <person name="Holt S."/>
            <person name="Cochrane G."/>
            <person name="Meng A."/>
            <person name="Brown T."/>
            <person name="Cohen L."/>
        </authorList>
    </citation>
    <scope>NUCLEOTIDE SEQUENCE</scope>
    <source>
        <strain evidence="2">CCMP2222</strain>
    </source>
</reference>
<proteinExistence type="predicted"/>
<feature type="transmembrane region" description="Helical" evidence="1">
    <location>
        <begin position="75"/>
        <end position="94"/>
    </location>
</feature>
<feature type="transmembrane region" description="Helical" evidence="1">
    <location>
        <begin position="100"/>
        <end position="121"/>
    </location>
</feature>
<name>A0A7S2J1I5_9DINO</name>
<keyword evidence="1" id="KW-0812">Transmembrane</keyword>
<evidence type="ECO:0000256" key="1">
    <source>
        <dbReference type="SAM" id="Phobius"/>
    </source>
</evidence>
<organism evidence="2">
    <name type="scientific">Alexandrium andersonii</name>
    <dbReference type="NCBI Taxonomy" id="327968"/>
    <lineage>
        <taxon>Eukaryota</taxon>
        <taxon>Sar</taxon>
        <taxon>Alveolata</taxon>
        <taxon>Dinophyceae</taxon>
        <taxon>Gonyaulacales</taxon>
        <taxon>Pyrocystaceae</taxon>
        <taxon>Alexandrium</taxon>
    </lineage>
</organism>
<keyword evidence="1" id="KW-0472">Membrane</keyword>
<dbReference type="AlphaFoldDB" id="A0A7S2J1I5"/>
<feature type="transmembrane region" description="Helical" evidence="1">
    <location>
        <begin position="46"/>
        <end position="63"/>
    </location>
</feature>
<keyword evidence="1" id="KW-1133">Transmembrane helix</keyword>